<evidence type="ECO:0000313" key="3">
    <source>
        <dbReference type="Proteomes" id="UP000095767"/>
    </source>
</evidence>
<evidence type="ECO:0000313" key="2">
    <source>
        <dbReference type="EMBL" id="OEL26592.1"/>
    </source>
</evidence>
<feature type="region of interest" description="Disordered" evidence="1">
    <location>
        <begin position="30"/>
        <end position="56"/>
    </location>
</feature>
<proteinExistence type="predicted"/>
<dbReference type="OrthoDB" id="695661at2759"/>
<dbReference type="Proteomes" id="UP000095767">
    <property type="component" value="Unassembled WGS sequence"/>
</dbReference>
<reference evidence="2 3" key="1">
    <citation type="submission" date="2016-09" db="EMBL/GenBank/DDBJ databases">
        <title>The draft genome of Dichanthelium oligosanthes: A C3 panicoid grass species.</title>
        <authorList>
            <person name="Studer A.J."/>
            <person name="Schnable J.C."/>
            <person name="Brutnell T.P."/>
        </authorList>
    </citation>
    <scope>NUCLEOTIDE SEQUENCE [LARGE SCALE GENOMIC DNA]</scope>
    <source>
        <strain evidence="3">cv. Kellogg 1175</strain>
        <tissue evidence="2">Leaf</tissue>
    </source>
</reference>
<sequence>MSKQRALQDLMTAVDDGHVVDVHVDSEKLIAPPRSSYGGRGRKSAPPAAPAVETSSDTSFEFSAVVSYSSASPASMVFSDGQLRAHQFPAMRSSAVSSQAASPMPSRSASVSSGSGSAKAAGVTGSTKRVSFAMDGADKVAAAKGGQGKKSGGLLGCCGASRNEVVEPARNTNRKVVAV</sequence>
<name>A0A1E5VND6_9POAL</name>
<dbReference type="AlphaFoldDB" id="A0A1E5VND6"/>
<feature type="compositionally biased region" description="Low complexity" evidence="1">
    <location>
        <begin position="97"/>
        <end position="122"/>
    </location>
</feature>
<organism evidence="2 3">
    <name type="scientific">Dichanthelium oligosanthes</name>
    <dbReference type="NCBI Taxonomy" id="888268"/>
    <lineage>
        <taxon>Eukaryota</taxon>
        <taxon>Viridiplantae</taxon>
        <taxon>Streptophyta</taxon>
        <taxon>Embryophyta</taxon>
        <taxon>Tracheophyta</taxon>
        <taxon>Spermatophyta</taxon>
        <taxon>Magnoliopsida</taxon>
        <taxon>Liliopsida</taxon>
        <taxon>Poales</taxon>
        <taxon>Poaceae</taxon>
        <taxon>PACMAD clade</taxon>
        <taxon>Panicoideae</taxon>
        <taxon>Panicodae</taxon>
        <taxon>Paniceae</taxon>
        <taxon>Dichantheliinae</taxon>
        <taxon>Dichanthelium</taxon>
    </lineage>
</organism>
<gene>
    <name evidence="2" type="ORF">BAE44_0012389</name>
</gene>
<feature type="region of interest" description="Disordered" evidence="1">
    <location>
        <begin position="90"/>
        <end position="122"/>
    </location>
</feature>
<comment type="caution">
    <text evidence="2">The sequence shown here is derived from an EMBL/GenBank/DDBJ whole genome shotgun (WGS) entry which is preliminary data.</text>
</comment>
<accession>A0A1E5VND6</accession>
<keyword evidence="3" id="KW-1185">Reference proteome</keyword>
<protein>
    <submittedName>
        <fullName evidence="2">Uncharacterized protein</fullName>
    </submittedName>
</protein>
<evidence type="ECO:0000256" key="1">
    <source>
        <dbReference type="SAM" id="MobiDB-lite"/>
    </source>
</evidence>
<dbReference type="EMBL" id="LWDX02034350">
    <property type="protein sequence ID" value="OEL26592.1"/>
    <property type="molecule type" value="Genomic_DNA"/>
</dbReference>